<dbReference type="OrthoDB" id="3639251at2759"/>
<keyword evidence="3 6" id="KW-0812">Transmembrane</keyword>
<dbReference type="InterPro" id="IPR011701">
    <property type="entry name" value="MFS"/>
</dbReference>
<feature type="transmembrane region" description="Helical" evidence="6">
    <location>
        <begin position="333"/>
        <end position="350"/>
    </location>
</feature>
<feature type="transmembrane region" description="Helical" evidence="6">
    <location>
        <begin position="384"/>
        <end position="404"/>
    </location>
</feature>
<feature type="domain" description="Major facilitator superfamily (MFS) profile" evidence="7">
    <location>
        <begin position="52"/>
        <end position="479"/>
    </location>
</feature>
<evidence type="ECO:0000256" key="1">
    <source>
        <dbReference type="ARBA" id="ARBA00004141"/>
    </source>
</evidence>
<evidence type="ECO:0000259" key="7">
    <source>
        <dbReference type="PROSITE" id="PS50850"/>
    </source>
</evidence>
<evidence type="ECO:0000313" key="9">
    <source>
        <dbReference type="Proteomes" id="UP000019804"/>
    </source>
</evidence>
<dbReference type="FunFam" id="1.20.1250.20:FF:000409">
    <property type="entry name" value="MFS general substrate transporter"/>
    <property type="match status" value="1"/>
</dbReference>
<evidence type="ECO:0000256" key="2">
    <source>
        <dbReference type="ARBA" id="ARBA00022448"/>
    </source>
</evidence>
<evidence type="ECO:0000313" key="8">
    <source>
        <dbReference type="EMBL" id="EYE91852.1"/>
    </source>
</evidence>
<dbReference type="InterPro" id="IPR036259">
    <property type="entry name" value="MFS_trans_sf"/>
</dbReference>
<proteinExistence type="predicted"/>
<gene>
    <name evidence="8" type="ORF">EURHEDRAFT_526022</name>
</gene>
<evidence type="ECO:0000256" key="6">
    <source>
        <dbReference type="SAM" id="Phobius"/>
    </source>
</evidence>
<dbReference type="EMBL" id="KK088441">
    <property type="protein sequence ID" value="EYE91852.1"/>
    <property type="molecule type" value="Genomic_DNA"/>
</dbReference>
<name>A0A017S4G2_ASPRC</name>
<dbReference type="RefSeq" id="XP_040635542.1">
    <property type="nucleotide sequence ID" value="XM_040786968.1"/>
</dbReference>
<feature type="transmembrane region" description="Helical" evidence="6">
    <location>
        <begin position="116"/>
        <end position="137"/>
    </location>
</feature>
<comment type="subcellular location">
    <subcellularLocation>
        <location evidence="1">Membrane</location>
        <topology evidence="1">Multi-pass membrane protein</topology>
    </subcellularLocation>
</comment>
<feature type="transmembrane region" description="Helical" evidence="6">
    <location>
        <begin position="187"/>
        <end position="206"/>
    </location>
</feature>
<dbReference type="Proteomes" id="UP000019804">
    <property type="component" value="Unassembled WGS sequence"/>
</dbReference>
<keyword evidence="9" id="KW-1185">Reference proteome</keyword>
<feature type="transmembrane region" description="Helical" evidence="6">
    <location>
        <begin position="292"/>
        <end position="313"/>
    </location>
</feature>
<reference evidence="9" key="1">
    <citation type="journal article" date="2014" name="Nat. Commun.">
        <title>Genomic adaptations of the halophilic Dead Sea filamentous fungus Eurotium rubrum.</title>
        <authorList>
            <person name="Kis-Papo T."/>
            <person name="Weig A.R."/>
            <person name="Riley R."/>
            <person name="Persoh D."/>
            <person name="Salamov A."/>
            <person name="Sun H."/>
            <person name="Lipzen A."/>
            <person name="Wasser S.P."/>
            <person name="Rambold G."/>
            <person name="Grigoriev I.V."/>
            <person name="Nevo E."/>
        </authorList>
    </citation>
    <scope>NUCLEOTIDE SEQUENCE [LARGE SCALE GENOMIC DNA]</scope>
    <source>
        <strain evidence="9">CBS 135680</strain>
    </source>
</reference>
<dbReference type="PROSITE" id="PS50850">
    <property type="entry name" value="MFS"/>
    <property type="match status" value="1"/>
</dbReference>
<feature type="transmembrane region" description="Helical" evidence="6">
    <location>
        <begin position="416"/>
        <end position="437"/>
    </location>
</feature>
<dbReference type="GeneID" id="63702092"/>
<evidence type="ECO:0000256" key="3">
    <source>
        <dbReference type="ARBA" id="ARBA00022692"/>
    </source>
</evidence>
<dbReference type="GO" id="GO:0022857">
    <property type="term" value="F:transmembrane transporter activity"/>
    <property type="evidence" value="ECO:0007669"/>
    <property type="project" value="InterPro"/>
</dbReference>
<keyword evidence="2" id="KW-0813">Transport</keyword>
<organism evidence="8 9">
    <name type="scientific">Aspergillus ruber (strain CBS 135680)</name>
    <dbReference type="NCBI Taxonomy" id="1388766"/>
    <lineage>
        <taxon>Eukaryota</taxon>
        <taxon>Fungi</taxon>
        <taxon>Dikarya</taxon>
        <taxon>Ascomycota</taxon>
        <taxon>Pezizomycotina</taxon>
        <taxon>Eurotiomycetes</taxon>
        <taxon>Eurotiomycetidae</taxon>
        <taxon>Eurotiales</taxon>
        <taxon>Aspergillaceae</taxon>
        <taxon>Aspergillus</taxon>
        <taxon>Aspergillus subgen. Aspergillus</taxon>
    </lineage>
</organism>
<protein>
    <submittedName>
        <fullName evidence="8">MFS general substrate transporter</fullName>
    </submittedName>
</protein>
<feature type="transmembrane region" description="Helical" evidence="6">
    <location>
        <begin position="449"/>
        <end position="472"/>
    </location>
</feature>
<dbReference type="HOGENOM" id="CLU_001265_0_1_1"/>
<dbReference type="AlphaFoldDB" id="A0A017S4G2"/>
<feature type="transmembrane region" description="Helical" evidence="6">
    <location>
        <begin position="87"/>
        <end position="104"/>
    </location>
</feature>
<evidence type="ECO:0000256" key="4">
    <source>
        <dbReference type="ARBA" id="ARBA00022989"/>
    </source>
</evidence>
<accession>A0A017S4G2</accession>
<dbReference type="Pfam" id="PF07690">
    <property type="entry name" value="MFS_1"/>
    <property type="match status" value="1"/>
</dbReference>
<feature type="transmembrane region" description="Helical" evidence="6">
    <location>
        <begin position="357"/>
        <end position="378"/>
    </location>
</feature>
<dbReference type="FunFam" id="1.20.1250.20:FF:000779">
    <property type="entry name" value="Phthalate transporter, putative"/>
    <property type="match status" value="1"/>
</dbReference>
<keyword evidence="5 6" id="KW-0472">Membrane</keyword>
<dbReference type="InterPro" id="IPR020846">
    <property type="entry name" value="MFS_dom"/>
</dbReference>
<keyword evidence="4 6" id="KW-1133">Transmembrane helix</keyword>
<sequence length="528" mass="58151">MTNASSDRTDEKDWGNEKIEDVGRPALNDIDYDEEYTYQEQRKIIHRIDRRLVTMTGLSYCISLMDRTNLSMAAVAGMTKDLALDVGYRYSLVVLMFFVPYVIFQPPMTVITRKLGPTYFLGSIIVAWAAIMVGMGFTKNWKDMLVCRILLGLLEAGISTQLLLSRLCVPSVQLLTRTDDVQKRFSVFYLIGCVASALSGILAFGLMQADGREGLEGWRWIFILEGVITGVIGILALVFLVDFPDRAYKSWKFLTEKECAFIVRRINRDRSDGDSEPFALKRFLKPALDLKIWGFAVIFLCVTAVTYAIAYFLPIILREGMGFGIGASQCLVAPPYGFAGIVMFAGAWVGDKYRVRGAIVVFNALLCILGLPMMGFATGNATRYTGVFFAVAGSNANIPATMAYQANNIRGQWTRALSSATLVGFGGIGGIVSSVAFRSQDAPEYRPGMWTTIACNLLILAIVPALSVWFWYCNKQADRGFGLDRASTSPSTKDAAENGSAYANITLSGNPFPRVSFILLLAARVLCT</sequence>
<dbReference type="PANTHER" id="PTHR43791">
    <property type="entry name" value="PERMEASE-RELATED"/>
    <property type="match status" value="1"/>
</dbReference>
<evidence type="ECO:0000256" key="5">
    <source>
        <dbReference type="ARBA" id="ARBA00023136"/>
    </source>
</evidence>
<dbReference type="GO" id="GO:0016020">
    <property type="term" value="C:membrane"/>
    <property type="evidence" value="ECO:0007669"/>
    <property type="project" value="UniProtKB-SubCell"/>
</dbReference>
<dbReference type="Gene3D" id="1.20.1250.20">
    <property type="entry name" value="MFS general substrate transporter like domains"/>
    <property type="match status" value="2"/>
</dbReference>
<dbReference type="SUPFAM" id="SSF103473">
    <property type="entry name" value="MFS general substrate transporter"/>
    <property type="match status" value="1"/>
</dbReference>
<dbReference type="PANTHER" id="PTHR43791:SF47">
    <property type="entry name" value="MAJOR FACILITATOR SUPERFAMILY (MFS) PROFILE DOMAIN-CONTAINING PROTEIN-RELATED"/>
    <property type="match status" value="1"/>
</dbReference>
<feature type="transmembrane region" description="Helical" evidence="6">
    <location>
        <begin position="218"/>
        <end position="241"/>
    </location>
</feature>